<dbReference type="PROSITE" id="PS50112">
    <property type="entry name" value="PAS"/>
    <property type="match status" value="2"/>
</dbReference>
<accession>A0A4S9CYC2</accession>
<name>A0A4S9CYC2_AURPU</name>
<feature type="modified residue" description="4-aspartylphosphate" evidence="2">
    <location>
        <position position="1360"/>
    </location>
</feature>
<feature type="domain" description="PAS" evidence="6">
    <location>
        <begin position="636"/>
        <end position="707"/>
    </location>
</feature>
<dbReference type="Gene3D" id="3.30.565.10">
    <property type="entry name" value="Histidine kinase-like ATPase, C-terminal domain"/>
    <property type="match status" value="1"/>
</dbReference>
<dbReference type="SUPFAM" id="SSF55874">
    <property type="entry name" value="ATPase domain of HSP90 chaperone/DNA topoisomerase II/histidine kinase"/>
    <property type="match status" value="1"/>
</dbReference>
<dbReference type="CDD" id="cd00130">
    <property type="entry name" value="PAS"/>
    <property type="match status" value="2"/>
</dbReference>
<dbReference type="InterPro" id="IPR050956">
    <property type="entry name" value="2C_system_His_kinase"/>
</dbReference>
<evidence type="ECO:0008006" key="8">
    <source>
        <dbReference type="Google" id="ProtNLM"/>
    </source>
</evidence>
<comment type="caution">
    <text evidence="7">The sequence shown here is derived from an EMBL/GenBank/DDBJ whole genome shotgun (WGS) entry which is preliminary data.</text>
</comment>
<sequence length="1454" mass="162638">MWRKAIVKTQIPAKMRKCIENSWLLFPWWHLPLQSGFLDETRANLDAEKQPFRRVLIGDGLAMTRLMAGDEHSSKKRARPTMSPSDDSQEKATTTLAMRCHNDVALHDLGLLHFLDHDSRLTFIIDTCDIVPGHIAYRNPALDRWLSSTWNTPAFADWATTLTQDSTTASYGGKRWTCALQQKRWLISCAADETLPSTTTSEPTPPPSNKVQGSADGTISQNSYTSSSDSRRHSIASSSWRTMSEDGGSRFLDWTQAPSPAMSAHMHLVRNFHWHQGPLGSIQSWPDALRQNVLSIMANPDPRLLLWGEEHIMIYNESCISMFGARHPQAMGSRAEETWSDIWSEMRHMIKYVEVEGRGTRLNKLPLVMTRNGYTEDTFWSFNLIPVVGPQGTTIGIVDEFSEVTEQVVIDRRRDAIVKINKGIARVNSTKELWFEFLEGLEGCKDDVPYALLHTVPNAGNPSFHDSSSNSSMSASQRYSLEGSIGLANGHPAVPLSFDLADCANDKDPLARICHKAWKSGDVVVLQAKDGTLPDSMAVAVADRASGDKVQTVCVIPLPDISGDHVMAFLTLALTPRRPYDSEAAIFAYYLRDILVKAASAIFLPEEHRRARQKFEQVEASLAQQLRATTLETERLESRFARMAHLAPVGMYAITPDSRTTFYNQAYLDITGITEQAIEARTDPLEYLHADDRERVVNAWIMCLEDKQSFTIEYRISKEWSQTDAISGETMTGDTWVLATAAPELDDDGNIIHVQGWLLDISGQKYHEKSRIQQIENEQSEDRFARMAAEAPMGMYLLKPTGQPLYLNDAYFDIIGFTREEFEEAERRGLGWADQIHEEDRGFVGEAWLALAQEGVPLNLHYRVKKPWNYIDEATGTQMTGETWLQSTAFSEIGHDGQVVAVQGFVFDVSLKKFSERLLSERLEDALEHKRQADRFIDMTSHEMRNPLSAILQSADGILTSLENNNRLGISTGSETLSSEVLETVLDSAQTIILCAQHQGRIVDDILTLSKLDSNLLVVSPDTVDMPALMEKCFKMHEAELVRAKIAIALRVHEGYRNLAVGNVMLDSSRLLQVVINLLTNAIKFTQFAERKEITVHLNASITRPTEGMYDAPYVPFRANRPEHQFTAEWGTGDEVFLSLSVEDSGKGMNDEELKLLFNRFSQASPKTYKQYGGSGLGLFISRELTDLQDGQIGVHSEPNKGSTFSFYIKARRAVEFDSHIADAPLTTPTLNTPVTYTRDTAHPSPRTLHANPDVETHSAVRKLSAISNTHTPESPHLHVLVVEDNIINQRVMSQQLRRLGCTVHLANHGLEALDFLRTTQFWRLTATEQRKSSVHEEAPSPRTTSPPPTAVPLSVILMDLEMPVLGGLETVKRIRALQDEGKIIAHVPVIAVTANARSEQIANAIDHGMDSVVTKPFRIPELVPQMEELVKRVRQYGRNGSLGAQRKSLSGGI</sequence>
<dbReference type="CDD" id="cd17546">
    <property type="entry name" value="REC_hyHK_CKI1_RcsC-like"/>
    <property type="match status" value="1"/>
</dbReference>
<protein>
    <recommendedName>
        <fullName evidence="8">Histidine kinase HHK15p</fullName>
    </recommendedName>
</protein>
<evidence type="ECO:0000256" key="1">
    <source>
        <dbReference type="ARBA" id="ARBA00022553"/>
    </source>
</evidence>
<feature type="domain" description="PAS" evidence="6">
    <location>
        <begin position="780"/>
        <end position="841"/>
    </location>
</feature>
<dbReference type="SMART" id="SM00091">
    <property type="entry name" value="PAS"/>
    <property type="match status" value="2"/>
</dbReference>
<dbReference type="SMART" id="SM00388">
    <property type="entry name" value="HisKA"/>
    <property type="match status" value="1"/>
</dbReference>
<gene>
    <name evidence="7" type="ORF">D6D13_04157</name>
</gene>
<feature type="region of interest" description="Disordered" evidence="3">
    <location>
        <begin position="196"/>
        <end position="245"/>
    </location>
</feature>
<dbReference type="InterPro" id="IPR004358">
    <property type="entry name" value="Sig_transdc_His_kin-like_C"/>
</dbReference>
<proteinExistence type="predicted"/>
<dbReference type="InterPro" id="IPR003594">
    <property type="entry name" value="HATPase_dom"/>
</dbReference>
<dbReference type="CDD" id="cd00082">
    <property type="entry name" value="HisKA"/>
    <property type="match status" value="1"/>
</dbReference>
<feature type="compositionally biased region" description="Basic and acidic residues" evidence="3">
    <location>
        <begin position="1329"/>
        <end position="1340"/>
    </location>
</feature>
<feature type="domain" description="Response regulatory" evidence="5">
    <location>
        <begin position="1279"/>
        <end position="1431"/>
    </location>
</feature>
<dbReference type="Gene3D" id="3.30.450.20">
    <property type="entry name" value="PAS domain"/>
    <property type="match status" value="3"/>
</dbReference>
<evidence type="ECO:0000259" key="4">
    <source>
        <dbReference type="PROSITE" id="PS50109"/>
    </source>
</evidence>
<dbReference type="InterPro" id="IPR000014">
    <property type="entry name" value="PAS"/>
</dbReference>
<dbReference type="SUPFAM" id="SSF47384">
    <property type="entry name" value="Homodimeric domain of signal transducing histidine kinase"/>
    <property type="match status" value="1"/>
</dbReference>
<dbReference type="PRINTS" id="PR00344">
    <property type="entry name" value="BCTRLSENSOR"/>
</dbReference>
<dbReference type="InterPro" id="IPR013655">
    <property type="entry name" value="PAS_fold_3"/>
</dbReference>
<dbReference type="SMART" id="SM00387">
    <property type="entry name" value="HATPase_c"/>
    <property type="match status" value="1"/>
</dbReference>
<evidence type="ECO:0000256" key="3">
    <source>
        <dbReference type="SAM" id="MobiDB-lite"/>
    </source>
</evidence>
<dbReference type="InterPro" id="IPR001789">
    <property type="entry name" value="Sig_transdc_resp-reg_receiver"/>
</dbReference>
<dbReference type="SMART" id="SM00448">
    <property type="entry name" value="REC"/>
    <property type="match status" value="1"/>
</dbReference>
<dbReference type="PANTHER" id="PTHR43719">
    <property type="entry name" value="TWO-COMPONENT HISTIDINE KINASE"/>
    <property type="match status" value="1"/>
</dbReference>
<dbReference type="Pfam" id="PF00512">
    <property type="entry name" value="HisKA"/>
    <property type="match status" value="1"/>
</dbReference>
<dbReference type="EMBL" id="QZAS01000011">
    <property type="protein sequence ID" value="THX12729.1"/>
    <property type="molecule type" value="Genomic_DNA"/>
</dbReference>
<dbReference type="SUPFAM" id="SSF55785">
    <property type="entry name" value="PYP-like sensor domain (PAS domain)"/>
    <property type="match status" value="2"/>
</dbReference>
<evidence type="ECO:0000259" key="6">
    <source>
        <dbReference type="PROSITE" id="PS50112"/>
    </source>
</evidence>
<dbReference type="Pfam" id="PF08447">
    <property type="entry name" value="PAS_3"/>
    <property type="match status" value="1"/>
</dbReference>
<dbReference type="Pfam" id="PF26131">
    <property type="entry name" value="PAS-like"/>
    <property type="match status" value="1"/>
</dbReference>
<reference evidence="7" key="1">
    <citation type="submission" date="2018-10" db="EMBL/GenBank/DDBJ databases">
        <title>Fifty Aureobasidium pullulans genomes reveal a recombining polyextremotolerant generalist.</title>
        <authorList>
            <person name="Gostincar C."/>
            <person name="Turk M."/>
            <person name="Zajc J."/>
            <person name="Gunde-Cimerman N."/>
        </authorList>
    </citation>
    <scope>NUCLEOTIDE SEQUENCE [LARGE SCALE GENOMIC DNA]</scope>
    <source>
        <strain evidence="7">EXF-10085</strain>
    </source>
</reference>
<evidence type="ECO:0000256" key="2">
    <source>
        <dbReference type="PROSITE-ProRule" id="PRU00169"/>
    </source>
</evidence>
<dbReference type="GO" id="GO:0000155">
    <property type="term" value="F:phosphorelay sensor kinase activity"/>
    <property type="evidence" value="ECO:0007669"/>
    <property type="project" value="InterPro"/>
</dbReference>
<keyword evidence="1 2" id="KW-0597">Phosphoprotein</keyword>
<feature type="domain" description="Histidine kinase" evidence="4">
    <location>
        <begin position="939"/>
        <end position="1213"/>
    </location>
</feature>
<feature type="region of interest" description="Disordered" evidence="3">
    <location>
        <begin position="69"/>
        <end position="91"/>
    </location>
</feature>
<dbReference type="PANTHER" id="PTHR43719:SF30">
    <property type="entry name" value="TWO-COMPONENT SYSTEM RESPONSE REGULATOR"/>
    <property type="match status" value="1"/>
</dbReference>
<dbReference type="InterPro" id="IPR005467">
    <property type="entry name" value="His_kinase_dom"/>
</dbReference>
<dbReference type="InterPro" id="IPR036890">
    <property type="entry name" value="HATPase_C_sf"/>
</dbReference>
<evidence type="ECO:0000259" key="5">
    <source>
        <dbReference type="PROSITE" id="PS50110"/>
    </source>
</evidence>
<dbReference type="CDD" id="cd16922">
    <property type="entry name" value="HATPase_EvgS-ArcB-TorS-like"/>
    <property type="match status" value="1"/>
</dbReference>
<evidence type="ECO:0000313" key="7">
    <source>
        <dbReference type="EMBL" id="THX12729.1"/>
    </source>
</evidence>
<dbReference type="PROSITE" id="PS50110">
    <property type="entry name" value="RESPONSE_REGULATORY"/>
    <property type="match status" value="1"/>
</dbReference>
<dbReference type="Pfam" id="PF02518">
    <property type="entry name" value="HATPase_c"/>
    <property type="match status" value="1"/>
</dbReference>
<dbReference type="InterPro" id="IPR011006">
    <property type="entry name" value="CheY-like_superfamily"/>
</dbReference>
<dbReference type="PROSITE" id="PS50109">
    <property type="entry name" value="HIS_KIN"/>
    <property type="match status" value="1"/>
</dbReference>
<dbReference type="InterPro" id="IPR036097">
    <property type="entry name" value="HisK_dim/P_sf"/>
</dbReference>
<dbReference type="Gene3D" id="3.40.50.2300">
    <property type="match status" value="1"/>
</dbReference>
<dbReference type="SUPFAM" id="SSF52172">
    <property type="entry name" value="CheY-like"/>
    <property type="match status" value="1"/>
</dbReference>
<dbReference type="Pfam" id="PF00072">
    <property type="entry name" value="Response_reg"/>
    <property type="match status" value="1"/>
</dbReference>
<feature type="compositionally biased region" description="Polar residues" evidence="3">
    <location>
        <begin position="82"/>
        <end position="91"/>
    </location>
</feature>
<feature type="region of interest" description="Disordered" evidence="3">
    <location>
        <begin position="1329"/>
        <end position="1350"/>
    </location>
</feature>
<dbReference type="InterPro" id="IPR035965">
    <property type="entry name" value="PAS-like_dom_sf"/>
</dbReference>
<dbReference type="InterPro" id="IPR003661">
    <property type="entry name" value="HisK_dim/P_dom"/>
</dbReference>
<dbReference type="Gene3D" id="1.10.287.130">
    <property type="match status" value="1"/>
</dbReference>
<dbReference type="InterPro" id="IPR058846">
    <property type="entry name" value="PAS-like"/>
</dbReference>
<feature type="compositionally biased region" description="Polar residues" evidence="3">
    <location>
        <begin position="209"/>
        <end position="219"/>
    </location>
</feature>
<organism evidence="7">
    <name type="scientific">Aureobasidium pullulans</name>
    <name type="common">Black yeast</name>
    <name type="synonym">Pullularia pullulans</name>
    <dbReference type="NCBI Taxonomy" id="5580"/>
    <lineage>
        <taxon>Eukaryota</taxon>
        <taxon>Fungi</taxon>
        <taxon>Dikarya</taxon>
        <taxon>Ascomycota</taxon>
        <taxon>Pezizomycotina</taxon>
        <taxon>Dothideomycetes</taxon>
        <taxon>Dothideomycetidae</taxon>
        <taxon>Dothideales</taxon>
        <taxon>Saccotheciaceae</taxon>
        <taxon>Aureobasidium</taxon>
    </lineage>
</organism>